<dbReference type="OrthoDB" id="9772295at2"/>
<organism evidence="1 2">
    <name type="scientific">Antarctobacter heliothermus</name>
    <dbReference type="NCBI Taxonomy" id="74033"/>
    <lineage>
        <taxon>Bacteria</taxon>
        <taxon>Pseudomonadati</taxon>
        <taxon>Pseudomonadota</taxon>
        <taxon>Alphaproteobacteria</taxon>
        <taxon>Rhodobacterales</taxon>
        <taxon>Roseobacteraceae</taxon>
        <taxon>Antarctobacter</taxon>
    </lineage>
</organism>
<dbReference type="Proteomes" id="UP000198440">
    <property type="component" value="Unassembled WGS sequence"/>
</dbReference>
<dbReference type="AlphaFoldDB" id="A0A239KKR2"/>
<dbReference type="Pfam" id="PF08811">
    <property type="entry name" value="DUF1800"/>
    <property type="match status" value="1"/>
</dbReference>
<evidence type="ECO:0000313" key="2">
    <source>
        <dbReference type="Proteomes" id="UP000198440"/>
    </source>
</evidence>
<name>A0A239KKR2_9RHOB</name>
<proteinExistence type="predicted"/>
<sequence length="457" mass="49445">MFDPLLADIRFGCGRSPRIAAPDSVEAMLAGLLGPDTAAAAHPIETYEIFLASRLTPMNALGRIRRQERGTALAEEALESIIKLNREGRKARLDWLVAHVARRITSETPLRERLESFWGDHFSARGKVNVLRISTSPYLESAIRPYLAGRFEDMLIAAVTHPQMLHSLDQHASAGPNSPQALRYPGRKGMNENLARELLELHTLGVGGPYTQGDVYELAKLLTGLAFTAEAGTEFRAALAEPGAETVLGTSYGGAQPALEDIHAVLRDLARHPATARHIAHKLAVHFIGDHPDTALVAAMAEVWWQTGGDLPQVYHAMLSHPAAWDPAPGNAKPPLDFIASACRALDVPPKALAARAGLLLMNPLRQMGQVWQEPLGPDGLPEADGAWLTPQGLAARLQWGFTLPQLMLDRLPDPRDFVVTALGARAPEEVRFAASAAETRSDGIGVVLASPAFQRM</sequence>
<dbReference type="EMBL" id="FZON01000067">
    <property type="protein sequence ID" value="SNT18751.1"/>
    <property type="molecule type" value="Genomic_DNA"/>
</dbReference>
<accession>A0A239KKR2</accession>
<dbReference type="RefSeq" id="WP_089280016.1">
    <property type="nucleotide sequence ID" value="NZ_FZON01000067.1"/>
</dbReference>
<evidence type="ECO:0000313" key="1">
    <source>
        <dbReference type="EMBL" id="SNT18751.1"/>
    </source>
</evidence>
<protein>
    <submittedName>
        <fullName evidence="1">Uncharacterized conserved protein, DUF1800 family</fullName>
    </submittedName>
</protein>
<reference evidence="1 2" key="1">
    <citation type="submission" date="2017-06" db="EMBL/GenBank/DDBJ databases">
        <authorList>
            <person name="Kim H.J."/>
            <person name="Triplett B.A."/>
        </authorList>
    </citation>
    <scope>NUCLEOTIDE SEQUENCE [LARGE SCALE GENOMIC DNA]</scope>
    <source>
        <strain evidence="1 2">DSM 11445</strain>
    </source>
</reference>
<gene>
    <name evidence="1" type="ORF">SAMN04488078_106710</name>
</gene>
<dbReference type="InterPro" id="IPR014917">
    <property type="entry name" value="DUF1800"/>
</dbReference>